<dbReference type="InterPro" id="IPR051396">
    <property type="entry name" value="Bact_Antivir_Def_Nuclease"/>
</dbReference>
<dbReference type="RefSeq" id="WP_014799697.1">
    <property type="nucleotide sequence ID" value="NC_018018.1"/>
</dbReference>
<dbReference type="PANTHER" id="PTHR43581">
    <property type="entry name" value="ATP/GTP PHOSPHATASE"/>
    <property type="match status" value="1"/>
</dbReference>
<dbReference type="EMBL" id="CP003345">
    <property type="protein sequence ID" value="AFM06274.1"/>
    <property type="molecule type" value="Genomic_DNA"/>
</dbReference>
<proteinExistence type="predicted"/>
<keyword evidence="3" id="KW-1185">Reference proteome</keyword>
<evidence type="ECO:0000313" key="2">
    <source>
        <dbReference type="EMBL" id="AFM06274.1"/>
    </source>
</evidence>
<dbReference type="Gene3D" id="3.40.50.300">
    <property type="entry name" value="P-loop containing nucleotide triphosphate hydrolases"/>
    <property type="match status" value="1"/>
</dbReference>
<dbReference type="OrthoDB" id="1098190at2"/>
<dbReference type="HOGENOM" id="CLU_040623_1_0_10"/>
<evidence type="ECO:0000313" key="3">
    <source>
        <dbReference type="Proteomes" id="UP000006054"/>
    </source>
</evidence>
<feature type="domain" description="Endonuclease GajA/Old nuclease/RecF-like AAA" evidence="1">
    <location>
        <begin position="3"/>
        <end position="400"/>
    </location>
</feature>
<dbReference type="SUPFAM" id="SSF52540">
    <property type="entry name" value="P-loop containing nucleoside triphosphate hydrolases"/>
    <property type="match status" value="1"/>
</dbReference>
<dbReference type="STRING" id="880071.Fleli_3972"/>
<organism evidence="2 3">
    <name type="scientific">Bernardetia litoralis (strain ATCC 23117 / DSM 6794 / NBRC 15988 / NCIMB 1366 / Fx l1 / Sio-4)</name>
    <name type="common">Flexibacter litoralis</name>
    <dbReference type="NCBI Taxonomy" id="880071"/>
    <lineage>
        <taxon>Bacteria</taxon>
        <taxon>Pseudomonadati</taxon>
        <taxon>Bacteroidota</taxon>
        <taxon>Cytophagia</taxon>
        <taxon>Cytophagales</taxon>
        <taxon>Bernardetiaceae</taxon>
        <taxon>Bernardetia</taxon>
    </lineage>
</organism>
<dbReference type="AlphaFoldDB" id="I4AQN9"/>
<dbReference type="InterPro" id="IPR027417">
    <property type="entry name" value="P-loop_NTPase"/>
</dbReference>
<gene>
    <name evidence="2" type="ordered locus">Fleli_3972</name>
</gene>
<dbReference type="PANTHER" id="PTHR43581:SF2">
    <property type="entry name" value="EXCINUCLEASE ATPASE SUBUNIT"/>
    <property type="match status" value="1"/>
</dbReference>
<dbReference type="Pfam" id="PF13175">
    <property type="entry name" value="AAA_15"/>
    <property type="match status" value="1"/>
</dbReference>
<dbReference type="eggNOG" id="COG4938">
    <property type="taxonomic scope" value="Bacteria"/>
</dbReference>
<reference evidence="3" key="1">
    <citation type="submission" date="2012-06" db="EMBL/GenBank/DDBJ databases">
        <title>The complete genome of Flexibacter litoralis DSM 6794.</title>
        <authorList>
            <person name="Lucas S."/>
            <person name="Copeland A."/>
            <person name="Lapidus A."/>
            <person name="Glavina del Rio T."/>
            <person name="Dalin E."/>
            <person name="Tice H."/>
            <person name="Bruce D."/>
            <person name="Goodwin L."/>
            <person name="Pitluck S."/>
            <person name="Peters L."/>
            <person name="Ovchinnikova G."/>
            <person name="Lu M."/>
            <person name="Kyrpides N."/>
            <person name="Mavromatis K."/>
            <person name="Ivanova N."/>
            <person name="Brettin T."/>
            <person name="Detter J.C."/>
            <person name="Han C."/>
            <person name="Larimer F."/>
            <person name="Land M."/>
            <person name="Hauser L."/>
            <person name="Markowitz V."/>
            <person name="Cheng J.-F."/>
            <person name="Hugenholtz P."/>
            <person name="Woyke T."/>
            <person name="Wu D."/>
            <person name="Spring S."/>
            <person name="Lang E."/>
            <person name="Kopitz M."/>
            <person name="Brambilla E."/>
            <person name="Klenk H.-P."/>
            <person name="Eisen J.A."/>
        </authorList>
    </citation>
    <scope>NUCLEOTIDE SEQUENCE [LARGE SCALE GENOMIC DNA]</scope>
    <source>
        <strain evidence="3">ATCC 23117 / DSM 6794 / NBRC 15988 / NCIMB 1366 / Sio-4</strain>
    </source>
</reference>
<dbReference type="KEGG" id="fli:Fleli_3972"/>
<accession>I4AQN9</accession>
<dbReference type="Proteomes" id="UP000006054">
    <property type="component" value="Chromosome"/>
</dbReference>
<dbReference type="PATRIC" id="fig|880071.3.peg.3972"/>
<evidence type="ECO:0000259" key="1">
    <source>
        <dbReference type="Pfam" id="PF13175"/>
    </source>
</evidence>
<dbReference type="InterPro" id="IPR041685">
    <property type="entry name" value="AAA_GajA/Old/RecF-like"/>
</dbReference>
<sequence length="486" mass="56270">MILTIKNLGALKEAEIDLSKDLILLCGHNNTGKTYVAYAIYYILDTSLRYPIGLASSTYFKDSNEVITNDVIKKAAHELIEKRETNFNLMEIIDDKFLKLASKISNQALNIMLEELQDFKTYFKNENMIDVQTNLSQDKNGLLKNVFEYHVFKSPHHFVDGNNYLSYRKDKESFNITYFLEKIKSKLDEPKIEDISTTIYQHVLDEILLEHIAKTRFFSSERAAINIFSKELALNKNQFLDKIVKTKGQERAKILEFADENINRYVQPIADELNIAEDLLHLQNGKSEFEFLAIELEKSILEGKISVGQYGGLQYQPNFYDENGKDENPILEIYQTSSLVKSLASLVFYLRHLAQKNDCIIIDEPELNLHPDNQILVARFLARLVNEGFKVVASTHSDYITRELSTLLLLSNSFKQKDRIMEKYGYNQNQILKKENIGVYYFEKGKNTAVNVPITERGIEIESIDQVITDLNERFDTIYYTEDDDE</sequence>
<name>I4AQN9_BERLS</name>
<protein>
    <recommendedName>
        <fullName evidence="1">Endonuclease GajA/Old nuclease/RecF-like AAA domain-containing protein</fullName>
    </recommendedName>
</protein>